<gene>
    <name evidence="4" type="ORF">N657DRAFT_423085</name>
</gene>
<feature type="region of interest" description="Disordered" evidence="2">
    <location>
        <begin position="123"/>
        <end position="228"/>
    </location>
</feature>
<feature type="compositionally biased region" description="Acidic residues" evidence="2">
    <location>
        <begin position="393"/>
        <end position="406"/>
    </location>
</feature>
<keyword evidence="5" id="KW-1185">Reference proteome</keyword>
<proteinExistence type="inferred from homology"/>
<dbReference type="Pfam" id="PF08574">
    <property type="entry name" value="Iwr1"/>
    <property type="match status" value="1"/>
</dbReference>
<dbReference type="PANTHER" id="PTHR28063:SF1">
    <property type="entry name" value="RNA POLYMERASE II NUCLEAR LOCALIZATION PROTEIN IWR1"/>
    <property type="match status" value="1"/>
</dbReference>
<dbReference type="GeneID" id="87824073"/>
<dbReference type="AlphaFoldDB" id="A0AAN6Z3Q4"/>
<dbReference type="PANTHER" id="PTHR28063">
    <property type="entry name" value="RNA POLYMERASE II NUCLEAR LOCALIZATION PROTEIN IWR1"/>
    <property type="match status" value="1"/>
</dbReference>
<name>A0AAN6Z3Q4_9PEZI</name>
<feature type="compositionally biased region" description="Basic and acidic residues" evidence="2">
    <location>
        <begin position="263"/>
        <end position="272"/>
    </location>
</feature>
<feature type="compositionally biased region" description="Acidic residues" evidence="2">
    <location>
        <begin position="336"/>
        <end position="350"/>
    </location>
</feature>
<dbReference type="EMBL" id="MU853228">
    <property type="protein sequence ID" value="KAK4123743.1"/>
    <property type="molecule type" value="Genomic_DNA"/>
</dbReference>
<accession>A0AAN6Z3Q4</accession>
<feature type="region of interest" description="Disordered" evidence="2">
    <location>
        <begin position="448"/>
        <end position="470"/>
    </location>
</feature>
<dbReference type="GO" id="GO:0005737">
    <property type="term" value="C:cytoplasm"/>
    <property type="evidence" value="ECO:0007669"/>
    <property type="project" value="TreeGrafter"/>
</dbReference>
<evidence type="ECO:0000313" key="5">
    <source>
        <dbReference type="Proteomes" id="UP001302602"/>
    </source>
</evidence>
<feature type="region of interest" description="Disordered" evidence="2">
    <location>
        <begin position="48"/>
        <end position="108"/>
    </location>
</feature>
<dbReference type="RefSeq" id="XP_062647514.1">
    <property type="nucleotide sequence ID" value="XM_062787303.1"/>
</dbReference>
<comment type="similarity">
    <text evidence="1">Belongs to the IWR1/SLC7A6OS family.</text>
</comment>
<dbReference type="GO" id="GO:0006606">
    <property type="term" value="P:protein import into nucleus"/>
    <property type="evidence" value="ECO:0007669"/>
    <property type="project" value="InterPro"/>
</dbReference>
<evidence type="ECO:0000256" key="2">
    <source>
        <dbReference type="SAM" id="MobiDB-lite"/>
    </source>
</evidence>
<reference evidence="4" key="2">
    <citation type="submission" date="2023-05" db="EMBL/GenBank/DDBJ databases">
        <authorList>
            <consortium name="Lawrence Berkeley National Laboratory"/>
            <person name="Steindorff A."/>
            <person name="Hensen N."/>
            <person name="Bonometti L."/>
            <person name="Westerberg I."/>
            <person name="Brannstrom I.O."/>
            <person name="Guillou S."/>
            <person name="Cros-Aarteil S."/>
            <person name="Calhoun S."/>
            <person name="Haridas S."/>
            <person name="Kuo A."/>
            <person name="Mondo S."/>
            <person name="Pangilinan J."/>
            <person name="Riley R."/>
            <person name="Labutti K."/>
            <person name="Andreopoulos B."/>
            <person name="Lipzen A."/>
            <person name="Chen C."/>
            <person name="Yanf M."/>
            <person name="Daum C."/>
            <person name="Ng V."/>
            <person name="Clum A."/>
            <person name="Ohm R."/>
            <person name="Martin F."/>
            <person name="Silar P."/>
            <person name="Natvig D."/>
            <person name="Lalanne C."/>
            <person name="Gautier V."/>
            <person name="Ament-Velasquez S.L."/>
            <person name="Kruys A."/>
            <person name="Hutchinson M.I."/>
            <person name="Powell A.J."/>
            <person name="Barry K."/>
            <person name="Miller A.N."/>
            <person name="Grigoriev I.V."/>
            <person name="Debuchy R."/>
            <person name="Gladieux P."/>
            <person name="Thoren M.H."/>
            <person name="Johannesson H."/>
        </authorList>
    </citation>
    <scope>NUCLEOTIDE SEQUENCE</scope>
    <source>
        <strain evidence="4">CBS 731.68</strain>
    </source>
</reference>
<dbReference type="InterPro" id="IPR013883">
    <property type="entry name" value="TF_Iwr1_dom"/>
</dbReference>
<evidence type="ECO:0000259" key="3">
    <source>
        <dbReference type="Pfam" id="PF08574"/>
    </source>
</evidence>
<feature type="region of interest" description="Disordered" evidence="2">
    <location>
        <begin position="292"/>
        <end position="350"/>
    </location>
</feature>
<evidence type="ECO:0000313" key="4">
    <source>
        <dbReference type="EMBL" id="KAK4123743.1"/>
    </source>
</evidence>
<feature type="compositionally biased region" description="Basic residues" evidence="2">
    <location>
        <begin position="299"/>
        <end position="311"/>
    </location>
</feature>
<comment type="caution">
    <text evidence="4">The sequence shown here is derived from an EMBL/GenBank/DDBJ whole genome shotgun (WGS) entry which is preliminary data.</text>
</comment>
<protein>
    <recommendedName>
        <fullName evidence="3">Transcription factor Iwr1 domain-containing protein</fullName>
    </recommendedName>
</protein>
<organism evidence="4 5">
    <name type="scientific">Parathielavia appendiculata</name>
    <dbReference type="NCBI Taxonomy" id="2587402"/>
    <lineage>
        <taxon>Eukaryota</taxon>
        <taxon>Fungi</taxon>
        <taxon>Dikarya</taxon>
        <taxon>Ascomycota</taxon>
        <taxon>Pezizomycotina</taxon>
        <taxon>Sordariomycetes</taxon>
        <taxon>Sordariomycetidae</taxon>
        <taxon>Sordariales</taxon>
        <taxon>Chaetomiaceae</taxon>
        <taxon>Parathielavia</taxon>
    </lineage>
</organism>
<feature type="domain" description="Transcription factor Iwr1" evidence="3">
    <location>
        <begin position="348"/>
        <end position="419"/>
    </location>
</feature>
<feature type="region of interest" description="Disordered" evidence="2">
    <location>
        <begin position="387"/>
        <end position="422"/>
    </location>
</feature>
<feature type="region of interest" description="Disordered" evidence="2">
    <location>
        <begin position="246"/>
        <end position="273"/>
    </location>
</feature>
<sequence length="470" mass="53297">MANLPDTIHVKRKRGADDVEYLRLEPSKRSRFDESTWVYQKIDSIEPPVEPPAPAIPIIQPTEEGDETWRRRHKPAGRPDTKDAATSGETPAALAASKQPAVTTVSRPTTENLRRFHLKSFISPQSAAGVSKKRTAPAVFVERDAKKHRESLKATLQEHATIPSEPSGRRTEAKSSEFPSPADGRPAAAMEPRPLKLKRPGRRACTQPRGVQPSHPPSMGEERKDMDMSSLARAMDAWTLEEIARNLTRTEEQSTKPSLAPAMRDRKDKDVDEVAQAQKVSKFEIVSRADEKSITCKHSPAKSRFKPKAPKQRYFERHPDAQASRPTDETAAEAPVAEEDAQSSSDEEDYVFETYKRVPVERLRDKEVPLHRVGLLVFDTEPEIEFFYGNEGDSGEEYGDDDEDSNAEDHYTADYPDEDLDWDDEFGRYPYHYLNQNASDMEEWDERDYMDDDPLDESLRWANNGEGLME</sequence>
<evidence type="ECO:0000256" key="1">
    <source>
        <dbReference type="ARBA" id="ARBA00010218"/>
    </source>
</evidence>
<dbReference type="Proteomes" id="UP001302602">
    <property type="component" value="Unassembled WGS sequence"/>
</dbReference>
<dbReference type="InterPro" id="IPR040150">
    <property type="entry name" value="Iwr1"/>
</dbReference>
<reference evidence="4" key="1">
    <citation type="journal article" date="2023" name="Mol. Phylogenet. Evol.">
        <title>Genome-scale phylogeny and comparative genomics of the fungal order Sordariales.</title>
        <authorList>
            <person name="Hensen N."/>
            <person name="Bonometti L."/>
            <person name="Westerberg I."/>
            <person name="Brannstrom I.O."/>
            <person name="Guillou S."/>
            <person name="Cros-Aarteil S."/>
            <person name="Calhoun S."/>
            <person name="Haridas S."/>
            <person name="Kuo A."/>
            <person name="Mondo S."/>
            <person name="Pangilinan J."/>
            <person name="Riley R."/>
            <person name="LaButti K."/>
            <person name="Andreopoulos B."/>
            <person name="Lipzen A."/>
            <person name="Chen C."/>
            <person name="Yan M."/>
            <person name="Daum C."/>
            <person name="Ng V."/>
            <person name="Clum A."/>
            <person name="Steindorff A."/>
            <person name="Ohm R.A."/>
            <person name="Martin F."/>
            <person name="Silar P."/>
            <person name="Natvig D.O."/>
            <person name="Lalanne C."/>
            <person name="Gautier V."/>
            <person name="Ament-Velasquez S.L."/>
            <person name="Kruys A."/>
            <person name="Hutchinson M.I."/>
            <person name="Powell A.J."/>
            <person name="Barry K."/>
            <person name="Miller A.N."/>
            <person name="Grigoriev I.V."/>
            <person name="Debuchy R."/>
            <person name="Gladieux P."/>
            <person name="Hiltunen Thoren M."/>
            <person name="Johannesson H."/>
        </authorList>
    </citation>
    <scope>NUCLEOTIDE SEQUENCE</scope>
    <source>
        <strain evidence="4">CBS 731.68</strain>
    </source>
</reference>